<feature type="region of interest" description="Disordered" evidence="2">
    <location>
        <begin position="261"/>
        <end position="301"/>
    </location>
</feature>
<gene>
    <name evidence="3" type="ORF">PGLA1383_LOCUS18361</name>
</gene>
<feature type="coiled-coil region" evidence="1">
    <location>
        <begin position="114"/>
        <end position="173"/>
    </location>
</feature>
<sequence>MAARSNSNMGDVDQETLKRLKREAAIRAKEEDFERRNKAEEKKKKAHLKSLRDEYDNRMAKRESDRLGGLKRQTEIRARKKAENDRLDKRRNQKIAAKLKAWKDRANTEIQAVIEDQVAEEERLEEAINDARRRKHEKEEEIRAQINELKGRQEELEMNRNEANAERQRKRDLRAITRVDHLKIEAHAELESFIQNPFPVPLKQVLAGRLRPVPKVSELLAAYKDQREDLQQLEAQDIPLRAQLCNQTIFQYVRDIQLKAESERMRPPEPVAGDLMRAMGKKQKAPSSPQGRKTLKSRAGK</sequence>
<comment type="caution">
    <text evidence="3">The sequence shown here is derived from an EMBL/GenBank/DDBJ whole genome shotgun (WGS) entry which is preliminary data.</text>
</comment>
<organism evidence="3 4">
    <name type="scientific">Polarella glacialis</name>
    <name type="common">Dinoflagellate</name>
    <dbReference type="NCBI Taxonomy" id="89957"/>
    <lineage>
        <taxon>Eukaryota</taxon>
        <taxon>Sar</taxon>
        <taxon>Alveolata</taxon>
        <taxon>Dinophyceae</taxon>
        <taxon>Suessiales</taxon>
        <taxon>Suessiaceae</taxon>
        <taxon>Polarella</taxon>
    </lineage>
</organism>
<reference evidence="3" key="1">
    <citation type="submission" date="2021-02" db="EMBL/GenBank/DDBJ databases">
        <authorList>
            <person name="Dougan E. K."/>
            <person name="Rhodes N."/>
            <person name="Thang M."/>
            <person name="Chan C."/>
        </authorList>
    </citation>
    <scope>NUCLEOTIDE SEQUENCE</scope>
</reference>
<protein>
    <submittedName>
        <fullName evidence="3">Uncharacterized protein</fullName>
    </submittedName>
</protein>
<feature type="compositionally biased region" description="Basic and acidic residues" evidence="2">
    <location>
        <begin position="28"/>
        <end position="43"/>
    </location>
</feature>
<keyword evidence="4" id="KW-1185">Reference proteome</keyword>
<feature type="region of interest" description="Disordered" evidence="2">
    <location>
        <begin position="28"/>
        <end position="86"/>
    </location>
</feature>
<feature type="compositionally biased region" description="Basic and acidic residues" evidence="2">
    <location>
        <begin position="50"/>
        <end position="86"/>
    </location>
</feature>
<dbReference type="EMBL" id="CAJNNV010011717">
    <property type="protein sequence ID" value="CAE8600023.1"/>
    <property type="molecule type" value="Genomic_DNA"/>
</dbReference>
<evidence type="ECO:0000313" key="3">
    <source>
        <dbReference type="EMBL" id="CAE8600023.1"/>
    </source>
</evidence>
<name>A0A813ENP4_POLGL</name>
<keyword evidence="1" id="KW-0175">Coiled coil</keyword>
<accession>A0A813ENP4</accession>
<evidence type="ECO:0000256" key="2">
    <source>
        <dbReference type="SAM" id="MobiDB-lite"/>
    </source>
</evidence>
<dbReference type="OrthoDB" id="66620at2759"/>
<proteinExistence type="predicted"/>
<dbReference type="Proteomes" id="UP000654075">
    <property type="component" value="Unassembled WGS sequence"/>
</dbReference>
<dbReference type="AlphaFoldDB" id="A0A813ENP4"/>
<evidence type="ECO:0000256" key="1">
    <source>
        <dbReference type="SAM" id="Coils"/>
    </source>
</evidence>
<evidence type="ECO:0000313" key="4">
    <source>
        <dbReference type="Proteomes" id="UP000654075"/>
    </source>
</evidence>